<dbReference type="AlphaFoldDB" id="A0A0E9WIX1"/>
<evidence type="ECO:0000256" key="2">
    <source>
        <dbReference type="ARBA" id="ARBA00022857"/>
    </source>
</evidence>
<evidence type="ECO:0000313" key="4">
    <source>
        <dbReference type="EMBL" id="JAH90339.1"/>
    </source>
</evidence>
<dbReference type="EMBL" id="GBXM01018238">
    <property type="protein sequence ID" value="JAH90339.1"/>
    <property type="molecule type" value="Transcribed_RNA"/>
</dbReference>
<sequence>MSTNKVALVTGSNKGIGFAVVRALCKEFPGDVYLSARDVDRGTAAVENLKTEGLNPFFHQLDISDPASVRHARDFFKEKYGGLDVLVNNAGIAFKVNDSTPFGIQAEVTLRTNFLDHQRFVQRVPPLS</sequence>
<evidence type="ECO:0000256" key="1">
    <source>
        <dbReference type="ARBA" id="ARBA00006484"/>
    </source>
</evidence>
<name>A0A0E9WIX1_ANGAN</name>
<reference evidence="4" key="1">
    <citation type="submission" date="2014-11" db="EMBL/GenBank/DDBJ databases">
        <authorList>
            <person name="Amaro Gonzalez C."/>
        </authorList>
    </citation>
    <scope>NUCLEOTIDE SEQUENCE</scope>
</reference>
<organism evidence="4">
    <name type="scientific">Anguilla anguilla</name>
    <name type="common">European freshwater eel</name>
    <name type="synonym">Muraena anguilla</name>
    <dbReference type="NCBI Taxonomy" id="7936"/>
    <lineage>
        <taxon>Eukaryota</taxon>
        <taxon>Metazoa</taxon>
        <taxon>Chordata</taxon>
        <taxon>Craniata</taxon>
        <taxon>Vertebrata</taxon>
        <taxon>Euteleostomi</taxon>
        <taxon>Actinopterygii</taxon>
        <taxon>Neopterygii</taxon>
        <taxon>Teleostei</taxon>
        <taxon>Anguilliformes</taxon>
        <taxon>Anguillidae</taxon>
        <taxon>Anguilla</taxon>
    </lineage>
</organism>
<keyword evidence="3" id="KW-0560">Oxidoreductase</keyword>
<dbReference type="InterPro" id="IPR002347">
    <property type="entry name" value="SDR_fam"/>
</dbReference>
<proteinExistence type="inferred from homology"/>
<comment type="similarity">
    <text evidence="1">Belongs to the short-chain dehydrogenases/reductases (SDR) family.</text>
</comment>
<accession>A0A0E9WIX1</accession>
<dbReference type="Pfam" id="PF00106">
    <property type="entry name" value="adh_short"/>
    <property type="match status" value="1"/>
</dbReference>
<evidence type="ECO:0008006" key="5">
    <source>
        <dbReference type="Google" id="ProtNLM"/>
    </source>
</evidence>
<dbReference type="Gene3D" id="3.40.50.720">
    <property type="entry name" value="NAD(P)-binding Rossmann-like Domain"/>
    <property type="match status" value="1"/>
</dbReference>
<dbReference type="GO" id="GO:0004090">
    <property type="term" value="F:carbonyl reductase (NADPH) activity"/>
    <property type="evidence" value="ECO:0007669"/>
    <property type="project" value="TreeGrafter"/>
</dbReference>
<dbReference type="SUPFAM" id="SSF51735">
    <property type="entry name" value="NAD(P)-binding Rossmann-fold domains"/>
    <property type="match status" value="1"/>
</dbReference>
<dbReference type="PANTHER" id="PTHR43963">
    <property type="entry name" value="CARBONYL REDUCTASE 1-RELATED"/>
    <property type="match status" value="1"/>
</dbReference>
<dbReference type="PANTHER" id="PTHR43963:SF4">
    <property type="entry name" value="CARBONYL REDUCTASE (NADPH)"/>
    <property type="match status" value="1"/>
</dbReference>
<dbReference type="PRINTS" id="PR00081">
    <property type="entry name" value="GDHRDH"/>
</dbReference>
<keyword evidence="2" id="KW-0521">NADP</keyword>
<evidence type="ECO:0000256" key="3">
    <source>
        <dbReference type="ARBA" id="ARBA00023002"/>
    </source>
</evidence>
<reference evidence="4" key="2">
    <citation type="journal article" date="2015" name="Fish Shellfish Immunol.">
        <title>Early steps in the European eel (Anguilla anguilla)-Vibrio vulnificus interaction in the gills: Role of the RtxA13 toxin.</title>
        <authorList>
            <person name="Callol A."/>
            <person name="Pajuelo D."/>
            <person name="Ebbesson L."/>
            <person name="Teles M."/>
            <person name="MacKenzie S."/>
            <person name="Amaro C."/>
        </authorList>
    </citation>
    <scope>NUCLEOTIDE SEQUENCE</scope>
</reference>
<dbReference type="InterPro" id="IPR036291">
    <property type="entry name" value="NAD(P)-bd_dom_sf"/>
</dbReference>
<protein>
    <recommendedName>
        <fullName evidence="5">Carbonyl reductase 1</fullName>
    </recommendedName>
</protein>